<sequence>MDDNEIFKEYMEKSNNAELKEALSSPVGGVTSAMLPLDRNGVDGLNGHGDHIEGSANDDDATLGQTKPKHLQLNEIEDAIKVNGAEQSVYDLQWNQLPLSPALLRGIHQKGFEKPSRIQQVALPLILNGGSNIIAQSKNGSGKTATFALSLLSKVDEEVTAIQGMCLCPTRELAVQNVQVISQLGQFTGIRIFLGIPQCKRYEANDVYHLYVGTPGKTLEFLRKRVINFMNTKILVMDEADELINQENNMGPQVLQIRMTFRRPIQILLFSATFSDEVYKFAHRVAPEAHIIQVKRENLTLDCIEQRYMICTDNDDKFKKLSDIYASMIIGQSVIFVNARGAAFTLSQRMRDNGHAVSLLCGTLGPQSGNNTMTPEIRDRIMREFKDGETKVLICTDVLARGIDVPQVTLVINYELPFLYSGSARGYNKRPICMETYLHRIGRTGRFGAKGMAINMVTPDELQLIASIKEFYNCSIEPLECDPEALENAMHRLQRSSLSDFGLNASEDTFVPGITLDPFYKEPNVPKRCIGCGALFQSRDSTKPGYVDSDVLREFGARGSAKIPRLKGVEIDRVPEGVQVDKCEDGRFQRLKRRAICRRCYRLQYYKRVDLTCETSHVESEATKSRDAPTRLVQKPQPKAPGILRMPEEADKTIAAKGSKMASAPEVISSMTRRIKSDGLVLYLVDVVNIEATVLPELYIAIRNKAMEVIWIVNKVDVLPDGTDLPGIKRWLRSMARHIGNAKNSDVFLVSSAKGTGFDALERRLKEFLTVENARPIYVVGAVNVGKSTFVNRFLSYISYRHVLMRRGTGGATRSAIPGTTMEFIEFGLYGGFKLIDTPGIPVSSTLLQLLHRPVDLVSIALNRTINPLVIRLDAGQSLLLGALLRIDMIEGSVANFHCFISSGVTIEVCRTVSAEDIMNYKAGVRIFPPHAKEDYERLRPFSKYRVTINCSSSALVDDLVIPGLGWISPSGTGPKVIEVHAPKGLDVLRRSAMIRQPYRKTVNASVLRGRGRLKKVLKLRQEMMVASSRAAECPSV</sequence>
<dbReference type="InterPro" id="IPR014001">
    <property type="entry name" value="Helicase_ATP-bd"/>
</dbReference>
<dbReference type="GO" id="GO:0003676">
    <property type="term" value="F:nucleic acid binding"/>
    <property type="evidence" value="ECO:0007669"/>
    <property type="project" value="InterPro"/>
</dbReference>
<evidence type="ECO:0000256" key="7">
    <source>
        <dbReference type="SAM" id="MobiDB-lite"/>
    </source>
</evidence>
<dbReference type="PROSITE" id="PS00039">
    <property type="entry name" value="DEAD_ATP_HELICASE"/>
    <property type="match status" value="1"/>
</dbReference>
<dbReference type="InterPro" id="IPR048422">
    <property type="entry name" value="NOA1/YqeH-like_C"/>
</dbReference>
<organism evidence="11 12">
    <name type="scientific">Babesia gibsoni</name>
    <dbReference type="NCBI Taxonomy" id="33632"/>
    <lineage>
        <taxon>Eukaryota</taxon>
        <taxon>Sar</taxon>
        <taxon>Alveolata</taxon>
        <taxon>Apicomplexa</taxon>
        <taxon>Aconoidasida</taxon>
        <taxon>Piroplasmida</taxon>
        <taxon>Babesiidae</taxon>
        <taxon>Babesia</taxon>
    </lineage>
</organism>
<dbReference type="Pfam" id="PF21516">
    <property type="entry name" value="YqeH-like_C"/>
    <property type="match status" value="1"/>
</dbReference>
<dbReference type="InterPro" id="IPR011545">
    <property type="entry name" value="DEAD/DEAH_box_helicase_dom"/>
</dbReference>
<dbReference type="EMBL" id="JAVEPI010000001">
    <property type="protein sequence ID" value="KAK1444123.1"/>
    <property type="molecule type" value="Genomic_DNA"/>
</dbReference>
<dbReference type="GO" id="GO:0005524">
    <property type="term" value="F:ATP binding"/>
    <property type="evidence" value="ECO:0007669"/>
    <property type="project" value="UniProtKB-KW"/>
</dbReference>
<feature type="region of interest" description="Disordered" evidence="7">
    <location>
        <begin position="44"/>
        <end position="63"/>
    </location>
</feature>
<dbReference type="Gene3D" id="3.40.50.300">
    <property type="entry name" value="P-loop containing nucleotide triphosphate hydrolases"/>
    <property type="match status" value="3"/>
</dbReference>
<dbReference type="GO" id="GO:0005525">
    <property type="term" value="F:GTP binding"/>
    <property type="evidence" value="ECO:0007669"/>
    <property type="project" value="InterPro"/>
</dbReference>
<dbReference type="CDD" id="cd17963">
    <property type="entry name" value="DEADc_DDX19_DDX25"/>
    <property type="match status" value="1"/>
</dbReference>
<dbReference type="GO" id="GO:0016787">
    <property type="term" value="F:hydrolase activity"/>
    <property type="evidence" value="ECO:0007669"/>
    <property type="project" value="UniProtKB-KW"/>
</dbReference>
<dbReference type="PROSITE" id="PS51195">
    <property type="entry name" value="Q_MOTIF"/>
    <property type="match status" value="1"/>
</dbReference>
<dbReference type="InterPro" id="IPR006073">
    <property type="entry name" value="GTP-bd"/>
</dbReference>
<feature type="region of interest" description="Disordered" evidence="7">
    <location>
        <begin position="618"/>
        <end position="643"/>
    </location>
</feature>
<dbReference type="InterPro" id="IPR014014">
    <property type="entry name" value="RNA_helicase_DEAD_Q_motif"/>
</dbReference>
<reference evidence="11" key="1">
    <citation type="submission" date="2023-08" db="EMBL/GenBank/DDBJ databases">
        <title>Draft sequence of the Babesia gibsoni genome.</title>
        <authorList>
            <person name="Yamagishi J.Y."/>
            <person name="Xuan X.X."/>
        </authorList>
    </citation>
    <scope>NUCLEOTIDE SEQUENCE</scope>
    <source>
        <strain evidence="11">Azabu</strain>
    </source>
</reference>
<keyword evidence="12" id="KW-1185">Reference proteome</keyword>
<keyword evidence="3" id="KW-0378">Hydrolase</keyword>
<keyword evidence="5" id="KW-0067">ATP-binding</keyword>
<feature type="domain" description="DEAD-box RNA helicase Q" evidence="10">
    <location>
        <begin position="92"/>
        <end position="120"/>
    </location>
</feature>
<feature type="domain" description="Helicase C-terminal" evidence="9">
    <location>
        <begin position="320"/>
        <end position="487"/>
    </location>
</feature>
<dbReference type="Proteomes" id="UP001230268">
    <property type="component" value="Unassembled WGS sequence"/>
</dbReference>
<evidence type="ECO:0000259" key="8">
    <source>
        <dbReference type="PROSITE" id="PS51192"/>
    </source>
</evidence>
<dbReference type="EC" id="3.6.4.13" evidence="1"/>
<feature type="compositionally biased region" description="Basic and acidic residues" evidence="7">
    <location>
        <begin position="618"/>
        <end position="629"/>
    </location>
</feature>
<evidence type="ECO:0000256" key="6">
    <source>
        <dbReference type="PROSITE-ProRule" id="PRU00552"/>
    </source>
</evidence>
<dbReference type="SMART" id="SM00490">
    <property type="entry name" value="HELICc"/>
    <property type="match status" value="1"/>
</dbReference>
<evidence type="ECO:0000256" key="1">
    <source>
        <dbReference type="ARBA" id="ARBA00012552"/>
    </source>
</evidence>
<dbReference type="SMART" id="SM00487">
    <property type="entry name" value="DEXDc"/>
    <property type="match status" value="1"/>
</dbReference>
<dbReference type="Pfam" id="PF00271">
    <property type="entry name" value="Helicase_C"/>
    <property type="match status" value="1"/>
</dbReference>
<evidence type="ECO:0000256" key="2">
    <source>
        <dbReference type="ARBA" id="ARBA00022741"/>
    </source>
</evidence>
<accession>A0AAD8PF06</accession>
<dbReference type="InterPro" id="IPR000629">
    <property type="entry name" value="RNA-helicase_DEAD-box_CS"/>
</dbReference>
<dbReference type="Pfam" id="PF00270">
    <property type="entry name" value="DEAD"/>
    <property type="match status" value="1"/>
</dbReference>
<gene>
    <name evidence="11" type="ORF">BgAZ_100290</name>
</gene>
<feature type="short sequence motif" description="Q motif" evidence="6">
    <location>
        <begin position="92"/>
        <end position="120"/>
    </location>
</feature>
<keyword evidence="4 11" id="KW-0347">Helicase</keyword>
<dbReference type="PROSITE" id="PS51194">
    <property type="entry name" value="HELICASE_CTER"/>
    <property type="match status" value="1"/>
</dbReference>
<evidence type="ECO:0000259" key="9">
    <source>
        <dbReference type="PROSITE" id="PS51194"/>
    </source>
</evidence>
<dbReference type="Pfam" id="PF01926">
    <property type="entry name" value="MMR_HSR1"/>
    <property type="match status" value="1"/>
</dbReference>
<proteinExistence type="predicted"/>
<name>A0AAD8PF06_BABGI</name>
<dbReference type="PROSITE" id="PS51192">
    <property type="entry name" value="HELICASE_ATP_BIND_1"/>
    <property type="match status" value="1"/>
</dbReference>
<evidence type="ECO:0000259" key="10">
    <source>
        <dbReference type="PROSITE" id="PS51195"/>
    </source>
</evidence>
<protein>
    <recommendedName>
        <fullName evidence="1">RNA helicase</fullName>
        <ecNumber evidence="1">3.6.4.13</ecNumber>
    </recommendedName>
</protein>
<dbReference type="SUPFAM" id="SSF52540">
    <property type="entry name" value="P-loop containing nucleoside triphosphate hydrolases"/>
    <property type="match status" value="2"/>
</dbReference>
<evidence type="ECO:0000256" key="3">
    <source>
        <dbReference type="ARBA" id="ARBA00022801"/>
    </source>
</evidence>
<dbReference type="AlphaFoldDB" id="A0AAD8PF06"/>
<comment type="caution">
    <text evidence="11">The sequence shown here is derived from an EMBL/GenBank/DDBJ whole genome shotgun (WGS) entry which is preliminary data.</text>
</comment>
<dbReference type="InterPro" id="IPR027417">
    <property type="entry name" value="P-loop_NTPase"/>
</dbReference>
<dbReference type="InterPro" id="IPR001650">
    <property type="entry name" value="Helicase_C-like"/>
</dbReference>
<dbReference type="CDD" id="cd18787">
    <property type="entry name" value="SF2_C_DEAD"/>
    <property type="match status" value="1"/>
</dbReference>
<evidence type="ECO:0000313" key="11">
    <source>
        <dbReference type="EMBL" id="KAK1444123.1"/>
    </source>
</evidence>
<keyword evidence="2" id="KW-0547">Nucleotide-binding</keyword>
<dbReference type="CDD" id="cd01855">
    <property type="entry name" value="YqeH"/>
    <property type="match status" value="1"/>
</dbReference>
<evidence type="ECO:0000256" key="4">
    <source>
        <dbReference type="ARBA" id="ARBA00022806"/>
    </source>
</evidence>
<evidence type="ECO:0000256" key="5">
    <source>
        <dbReference type="ARBA" id="ARBA00022840"/>
    </source>
</evidence>
<evidence type="ECO:0000313" key="12">
    <source>
        <dbReference type="Proteomes" id="UP001230268"/>
    </source>
</evidence>
<dbReference type="PANTHER" id="PTHR47958">
    <property type="entry name" value="ATP-DEPENDENT RNA HELICASE DBP3"/>
    <property type="match status" value="1"/>
</dbReference>
<dbReference type="GO" id="GO:0003724">
    <property type="term" value="F:RNA helicase activity"/>
    <property type="evidence" value="ECO:0007669"/>
    <property type="project" value="UniProtKB-EC"/>
</dbReference>
<feature type="domain" description="Helicase ATP-binding" evidence="8">
    <location>
        <begin position="124"/>
        <end position="292"/>
    </location>
</feature>